<dbReference type="EMBL" id="JASBWR010000007">
    <property type="protein sequence ID" value="KAJ9111666.1"/>
    <property type="molecule type" value="Genomic_DNA"/>
</dbReference>
<evidence type="ECO:0000313" key="1">
    <source>
        <dbReference type="EMBL" id="KAJ9111666.1"/>
    </source>
</evidence>
<dbReference type="Proteomes" id="UP001241377">
    <property type="component" value="Unassembled WGS sequence"/>
</dbReference>
<evidence type="ECO:0000313" key="2">
    <source>
        <dbReference type="Proteomes" id="UP001241377"/>
    </source>
</evidence>
<proteinExistence type="predicted"/>
<reference evidence="1" key="1">
    <citation type="submission" date="2023-04" db="EMBL/GenBank/DDBJ databases">
        <title>Draft Genome sequencing of Naganishia species isolated from polar environments using Oxford Nanopore Technology.</title>
        <authorList>
            <person name="Leo P."/>
            <person name="Venkateswaran K."/>
        </authorList>
    </citation>
    <scope>NUCLEOTIDE SEQUENCE</scope>
    <source>
        <strain evidence="1">MNA-CCFEE 5261</strain>
    </source>
</reference>
<keyword evidence="2" id="KW-1185">Reference proteome</keyword>
<comment type="caution">
    <text evidence="1">The sequence shown here is derived from an EMBL/GenBank/DDBJ whole genome shotgun (WGS) entry which is preliminary data.</text>
</comment>
<name>A0ACC2WJR3_9TREE</name>
<organism evidence="1 2">
    <name type="scientific">Naganishia cerealis</name>
    <dbReference type="NCBI Taxonomy" id="610337"/>
    <lineage>
        <taxon>Eukaryota</taxon>
        <taxon>Fungi</taxon>
        <taxon>Dikarya</taxon>
        <taxon>Basidiomycota</taxon>
        <taxon>Agaricomycotina</taxon>
        <taxon>Tremellomycetes</taxon>
        <taxon>Filobasidiales</taxon>
        <taxon>Filobasidiaceae</taxon>
        <taxon>Naganishia</taxon>
    </lineage>
</organism>
<sequence length="535" mass="57085">MAGPGKLAAFLQNQRTAFLQDLHDGRAQGWVVAMGNEAGDLDSLASSIAYATLSSTLDPPHRSLPLLLTPKKYMTLRPENILALTAAGIPTQKSAGGAEADEIFLHLEDLPVDASELAERGIKFALVDHNTLLPPFRNPNAEGTGQEETEDPVVAIIDHHANDGNHNHASPRIIQIPTGSTTSLVTTYFKAKWEQAIQQSGNATLEPPPTELATLLLSGILIDTGALKAGDNVKTTDTDREAAEFLWRVSSPQVTSMYASDSTTTNGSTGMTLESLQAGLIAPELSAFANSLFEAKNDVSSLSTHELLLRDYKEYTMHTAAAAAAAAATASSGESLTVGLSTVPMGLSLWLTRDAPHNGLVPGWQNFVAAMDEWMVERGLDIAGVLTSFNDPPKVPSGAATNVGKGKHRRELVFIVRARPQQQQPAVAAVASGEPSPAVTRAEQIAQTLIQGISNAGPILDAQVWKPGKPFEKNEALVQGLKDELMMDPQDARKVGRFGCVWRQGNAASTRKQVAPLIVSSRPLRFSLPSWIPSP</sequence>
<gene>
    <name evidence="1" type="ORF">QFC19_001025</name>
</gene>
<accession>A0ACC2WJR3</accession>
<protein>
    <submittedName>
        <fullName evidence="1">Uncharacterized protein</fullName>
    </submittedName>
</protein>